<name>A0AAF1K8E8_9HYPH</name>
<accession>A0AAF1K8E8</accession>
<evidence type="ECO:0000259" key="3">
    <source>
        <dbReference type="Pfam" id="PF02563"/>
    </source>
</evidence>
<proteinExistence type="predicted"/>
<evidence type="ECO:0000259" key="4">
    <source>
        <dbReference type="Pfam" id="PF10531"/>
    </source>
</evidence>
<dbReference type="KEGG" id="rtu:PR017_20905"/>
<feature type="domain" description="AprE-like long alpha-helical hairpin" evidence="5">
    <location>
        <begin position="190"/>
        <end position="376"/>
    </location>
</feature>
<keyword evidence="1" id="KW-0732">Signal</keyword>
<evidence type="ECO:0000256" key="1">
    <source>
        <dbReference type="ARBA" id="ARBA00022729"/>
    </source>
</evidence>
<dbReference type="Gene3D" id="3.30.1950.10">
    <property type="entry name" value="wza like domain"/>
    <property type="match status" value="1"/>
</dbReference>
<dbReference type="EMBL" id="CP117256">
    <property type="protein sequence ID" value="WFR97649.1"/>
    <property type="molecule type" value="Genomic_DNA"/>
</dbReference>
<feature type="domain" description="Soluble ligand binding" evidence="4">
    <location>
        <begin position="140"/>
        <end position="177"/>
    </location>
</feature>
<feature type="region of interest" description="Disordered" evidence="2">
    <location>
        <begin position="441"/>
        <end position="460"/>
    </location>
</feature>
<reference evidence="6 7" key="1">
    <citation type="journal article" date="2018" name="Sci. Rep.">
        <title>Rhizobium tumorigenes sp. nov., a novel plant tumorigenic bacterium isolated from cane gall tumors on thornless blackberry.</title>
        <authorList>
            <person name="Kuzmanovi N."/>
            <person name="Smalla K."/>
            <person name="Gronow S."/>
            <person name="PuBawska J."/>
        </authorList>
    </citation>
    <scope>NUCLEOTIDE SEQUENCE [LARGE SCALE GENOMIC DNA]</scope>
    <source>
        <strain evidence="6 7">1078</strain>
    </source>
</reference>
<organism evidence="6 7">
    <name type="scientific">Rhizobium tumorigenes</name>
    <dbReference type="NCBI Taxonomy" id="2041385"/>
    <lineage>
        <taxon>Bacteria</taxon>
        <taxon>Pseudomonadati</taxon>
        <taxon>Pseudomonadota</taxon>
        <taxon>Alphaproteobacteria</taxon>
        <taxon>Hyphomicrobiales</taxon>
        <taxon>Rhizobiaceae</taxon>
        <taxon>Rhizobium/Agrobacterium group</taxon>
        <taxon>Rhizobium</taxon>
    </lineage>
</organism>
<dbReference type="Pfam" id="PF25994">
    <property type="entry name" value="HH_AprE"/>
    <property type="match status" value="1"/>
</dbReference>
<geneLocation type="plasmid" evidence="6 7">
    <name>pRt1078</name>
</geneLocation>
<dbReference type="InterPro" id="IPR058781">
    <property type="entry name" value="HH_AprE-like"/>
</dbReference>
<dbReference type="PANTHER" id="PTHR33619">
    <property type="entry name" value="POLYSACCHARIDE EXPORT PROTEIN GFCE-RELATED"/>
    <property type="match status" value="1"/>
</dbReference>
<dbReference type="Pfam" id="PF10531">
    <property type="entry name" value="SLBB"/>
    <property type="match status" value="1"/>
</dbReference>
<dbReference type="InterPro" id="IPR049712">
    <property type="entry name" value="Poly_export"/>
</dbReference>
<protein>
    <submittedName>
        <fullName evidence="6">Polysaccharide biosynthesis/export family protein</fullName>
    </submittedName>
</protein>
<dbReference type="RefSeq" id="WP_111219078.1">
    <property type="nucleotide sequence ID" value="NZ_CP117256.1"/>
</dbReference>
<dbReference type="AlphaFoldDB" id="A0AAF1K8E8"/>
<keyword evidence="6" id="KW-0614">Plasmid</keyword>
<feature type="domain" description="Polysaccharide export protein N-terminal" evidence="3">
    <location>
        <begin position="49"/>
        <end position="134"/>
    </location>
</feature>
<dbReference type="GO" id="GO:0015159">
    <property type="term" value="F:polysaccharide transmembrane transporter activity"/>
    <property type="evidence" value="ECO:0007669"/>
    <property type="project" value="InterPro"/>
</dbReference>
<sequence>MRSAVLERSASDFLRLRQPLRRLGVTASWRQLLGSLVGLAILSGHSALAEDYILGPQDKLKIRVFEWRPVTGTAFEWVPLNGEFVISAAGSLSLPIVGVVPASGLTVDQISDSIGERLKNQVGMQKRPNASVEVSEYRPFFIAGLVTKPGKYAYSPGLTVVQALSMAGGMTGPVDVNVMGLQRDVLTMRGDLRALNVERFGLLARQARVDAIINNRPSVVFPSELTTHSGQAIVDRIMKEEADLFDTRQRSINAEIVALNEARVLASNQIETLKSKAASLAKQIDLASKDLGTVNKLVSAGLSVSARSLGASQNLADLESRNLDVSLANLKAQQDVAKVDRDITDSRNRYRIDALTEAADVRAKLGANTEKMQTTRALLDNIALQAPMVANSAVEDGQHSFETTIDRLASGHTRTLAVGDNDAVEPGDLIRVEKIPETNLGVLQTNSRRPGPSDQKRDGF</sequence>
<evidence type="ECO:0000313" key="7">
    <source>
        <dbReference type="Proteomes" id="UP000249499"/>
    </source>
</evidence>
<dbReference type="Proteomes" id="UP000249499">
    <property type="component" value="Plasmid pRt1078"/>
</dbReference>
<evidence type="ECO:0000313" key="6">
    <source>
        <dbReference type="EMBL" id="WFR97649.1"/>
    </source>
</evidence>
<dbReference type="PANTHER" id="PTHR33619:SF3">
    <property type="entry name" value="POLYSACCHARIDE EXPORT PROTEIN GFCE-RELATED"/>
    <property type="match status" value="1"/>
</dbReference>
<keyword evidence="7" id="KW-1185">Reference proteome</keyword>
<dbReference type="InterPro" id="IPR003715">
    <property type="entry name" value="Poly_export_N"/>
</dbReference>
<dbReference type="Pfam" id="PF02563">
    <property type="entry name" value="Poly_export"/>
    <property type="match status" value="1"/>
</dbReference>
<gene>
    <name evidence="6" type="ORF">PR017_20905</name>
</gene>
<evidence type="ECO:0000259" key="5">
    <source>
        <dbReference type="Pfam" id="PF25994"/>
    </source>
</evidence>
<evidence type="ECO:0000256" key="2">
    <source>
        <dbReference type="SAM" id="MobiDB-lite"/>
    </source>
</evidence>
<dbReference type="InterPro" id="IPR019554">
    <property type="entry name" value="Soluble_ligand-bd"/>
</dbReference>
<reference evidence="7" key="2">
    <citation type="journal article" date="2023" name="MicrobiologyOpen">
        <title>Genomics of the tumorigenes clade of the family Rhizobiaceae and description of Rhizobium rhododendri sp. nov.</title>
        <authorList>
            <person name="Kuzmanovic N."/>
            <person name="diCenzo G.C."/>
            <person name="Bunk B."/>
            <person name="Sproeer C."/>
            <person name="Fruehling A."/>
            <person name="Neumann-Schaal M."/>
            <person name="Overmann J."/>
            <person name="Smalla K."/>
        </authorList>
    </citation>
    <scope>NUCLEOTIDE SEQUENCE [LARGE SCALE GENOMIC DNA]</scope>
    <source>
        <strain evidence="7">1078</strain>
        <plasmid evidence="7">pRt1078</plasmid>
    </source>
</reference>